<evidence type="ECO:0000313" key="1">
    <source>
        <dbReference type="EMBL" id="KAA0973337.1"/>
    </source>
</evidence>
<accession>A0A5B0E2P6</accession>
<dbReference type="RefSeq" id="WP_149620899.1">
    <property type="nucleotide sequence ID" value="NZ_VOBL01000029.1"/>
</dbReference>
<dbReference type="EMBL" id="VOBL01000029">
    <property type="protein sequence ID" value="KAA0973337.1"/>
    <property type="molecule type" value="Genomic_DNA"/>
</dbReference>
<dbReference type="AlphaFoldDB" id="A0A5B0E2P6"/>
<reference evidence="1 2" key="1">
    <citation type="submission" date="2019-07" db="EMBL/GenBank/DDBJ databases">
        <title>Analysis of the biochemical properties, biological activity and biotechnological potential of siderophores and biosurfactants produced by Antarctic psychrotolerant bacteria.</title>
        <authorList>
            <person name="Styczynski M."/>
            <person name="Krucon T."/>
            <person name="Decewicz P."/>
            <person name="Dziewit L."/>
        </authorList>
    </citation>
    <scope>NUCLEOTIDE SEQUENCE [LARGE SCALE GENOMIC DNA]</scope>
    <source>
        <strain evidence="1 2">ANT_H27</strain>
    </source>
</reference>
<proteinExistence type="predicted"/>
<evidence type="ECO:0000313" key="2">
    <source>
        <dbReference type="Proteomes" id="UP000323856"/>
    </source>
</evidence>
<protein>
    <submittedName>
        <fullName evidence="1">Uncharacterized protein</fullName>
    </submittedName>
</protein>
<comment type="caution">
    <text evidence="1">The sequence shown here is derived from an EMBL/GenBank/DDBJ whole genome shotgun (WGS) entry which is preliminary data.</text>
</comment>
<organism evidence="1 2">
    <name type="scientific">Paeniglutamicibacter gangotriensis</name>
    <dbReference type="NCBI Taxonomy" id="254787"/>
    <lineage>
        <taxon>Bacteria</taxon>
        <taxon>Bacillati</taxon>
        <taxon>Actinomycetota</taxon>
        <taxon>Actinomycetes</taxon>
        <taxon>Micrococcales</taxon>
        <taxon>Micrococcaceae</taxon>
        <taxon>Paeniglutamicibacter</taxon>
    </lineage>
</organism>
<dbReference type="InterPro" id="IPR046480">
    <property type="entry name" value="DUF6573"/>
</dbReference>
<gene>
    <name evidence="1" type="ORF">FQ154_18725</name>
</gene>
<dbReference type="Proteomes" id="UP000323856">
    <property type="component" value="Unassembled WGS sequence"/>
</dbReference>
<dbReference type="Pfam" id="PF20213">
    <property type="entry name" value="DUF6573"/>
    <property type="match status" value="1"/>
</dbReference>
<name>A0A5B0E2P6_9MICC</name>
<sequence>MLHTYTRAQSIAEGKLLDVSAQAYTFGFRVPVAISKAAWSDTVRWDHGGVQDETGRLADVLSLGVASVKAPAEHNANTRQYTVYRTPNQPGAQEAEEARLRIVCTAGDQGEPVVTIMRHDEG</sequence>
<dbReference type="OrthoDB" id="4958281at2"/>